<protein>
    <recommendedName>
        <fullName evidence="6">Spore coat protein</fullName>
    </recommendedName>
</protein>
<organism evidence="4 5">
    <name type="scientific">Symbiobacterium terraclitae</name>
    <dbReference type="NCBI Taxonomy" id="557451"/>
    <lineage>
        <taxon>Bacteria</taxon>
        <taxon>Bacillati</taxon>
        <taxon>Bacillota</taxon>
        <taxon>Clostridia</taxon>
        <taxon>Eubacteriales</taxon>
        <taxon>Symbiobacteriaceae</taxon>
        <taxon>Symbiobacterium</taxon>
    </lineage>
</organism>
<sequence length="99" mass="10653">MSAVMSAIGEAIGMKPDDRVIAESLLSAAKVKATAYCAAVLETASPDLRHILMTHLNDALAEHERCTQVAVQRGWYKAYASPDELVGQALRDARNVLEG</sequence>
<gene>
    <name evidence="4" type="ORF">J2Z79_003491</name>
</gene>
<accession>A0ABS4JWX9</accession>
<evidence type="ECO:0000313" key="4">
    <source>
        <dbReference type="EMBL" id="MBP2020037.1"/>
    </source>
</evidence>
<reference evidence="4 5" key="1">
    <citation type="submission" date="2021-03" db="EMBL/GenBank/DDBJ databases">
        <title>Genomic Encyclopedia of Type Strains, Phase IV (KMG-IV): sequencing the most valuable type-strain genomes for metagenomic binning, comparative biology and taxonomic classification.</title>
        <authorList>
            <person name="Goeker M."/>
        </authorList>
    </citation>
    <scope>NUCLEOTIDE SEQUENCE [LARGE SCALE GENOMIC DNA]</scope>
    <source>
        <strain evidence="4 5">DSM 27138</strain>
    </source>
</reference>
<evidence type="ECO:0000256" key="1">
    <source>
        <dbReference type="ARBA" id="ARBA00022969"/>
    </source>
</evidence>
<dbReference type="PANTHER" id="PTHR39183:SF1">
    <property type="entry name" value="SPORE COAT PROTEIN F-LIKE PROTEIN YHCQ"/>
    <property type="match status" value="1"/>
</dbReference>
<evidence type="ECO:0000256" key="3">
    <source>
        <dbReference type="ARBA" id="ARBA00024344"/>
    </source>
</evidence>
<evidence type="ECO:0000313" key="5">
    <source>
        <dbReference type="Proteomes" id="UP001519289"/>
    </source>
</evidence>
<dbReference type="InterPro" id="IPR012851">
    <property type="entry name" value="Spore_coat_CotF-like"/>
</dbReference>
<comment type="similarity">
    <text evidence="3">Belongs to the CotF family.</text>
</comment>
<dbReference type="EMBL" id="JAGGLG010000044">
    <property type="protein sequence ID" value="MBP2020037.1"/>
    <property type="molecule type" value="Genomic_DNA"/>
</dbReference>
<name>A0ABS4JWX9_9FIRM</name>
<proteinExistence type="inferred from homology"/>
<dbReference type="Gene3D" id="1.20.1260.10">
    <property type="match status" value="1"/>
</dbReference>
<dbReference type="Proteomes" id="UP001519289">
    <property type="component" value="Unassembled WGS sequence"/>
</dbReference>
<dbReference type="Pfam" id="PF07875">
    <property type="entry name" value="Coat_F"/>
    <property type="match status" value="1"/>
</dbReference>
<evidence type="ECO:0008006" key="6">
    <source>
        <dbReference type="Google" id="ProtNLM"/>
    </source>
</evidence>
<keyword evidence="5" id="KW-1185">Reference proteome</keyword>
<dbReference type="PANTHER" id="PTHR39183">
    <property type="entry name" value="SPORE COAT PROTEIN F-LIKE PROTEIN YHCQ"/>
    <property type="match status" value="1"/>
</dbReference>
<keyword evidence="1" id="KW-0749">Sporulation</keyword>
<comment type="subcellular location">
    <subcellularLocation>
        <location evidence="2">Spore coat</location>
    </subcellularLocation>
</comment>
<comment type="caution">
    <text evidence="4">The sequence shown here is derived from an EMBL/GenBank/DDBJ whole genome shotgun (WGS) entry which is preliminary data.</text>
</comment>
<dbReference type="InterPro" id="IPR012347">
    <property type="entry name" value="Ferritin-like"/>
</dbReference>
<evidence type="ECO:0000256" key="2">
    <source>
        <dbReference type="ARBA" id="ARBA00024325"/>
    </source>
</evidence>